<name>A0A7S4JLV2_9EUKA</name>
<accession>A0A7S4JLV2</accession>
<evidence type="ECO:0000313" key="2">
    <source>
        <dbReference type="EMBL" id="CAE2267822.1"/>
    </source>
</evidence>
<feature type="transmembrane region" description="Helical" evidence="1">
    <location>
        <begin position="111"/>
        <end position="128"/>
    </location>
</feature>
<feature type="transmembrane region" description="Helical" evidence="1">
    <location>
        <begin position="77"/>
        <end position="96"/>
    </location>
</feature>
<gene>
    <name evidence="2" type="ORF">NAES01612_LOCUS1160</name>
</gene>
<keyword evidence="1" id="KW-0472">Membrane</keyword>
<dbReference type="EMBL" id="HBKR01001824">
    <property type="protein sequence ID" value="CAE2267822.1"/>
    <property type="molecule type" value="Transcribed_RNA"/>
</dbReference>
<protein>
    <submittedName>
        <fullName evidence="2">Uncharacterized protein</fullName>
    </submittedName>
</protein>
<sequence length="144" mass="16294">MPNTSSPISAVCRTILFLEGILNFSSGFLLTFFPGFCLETQGLPADDALARGNLAQFGSLVMLLGLIGLRCHATVELVDALLFGDILWMYVFYFMMEEVVPDIPWTMGSHFSFWIVVFLALVRTIFLVDQRVFQQQKKRVYKAL</sequence>
<reference evidence="2" key="1">
    <citation type="submission" date="2021-01" db="EMBL/GenBank/DDBJ databases">
        <authorList>
            <person name="Corre E."/>
            <person name="Pelletier E."/>
            <person name="Niang G."/>
            <person name="Scheremetjew M."/>
            <person name="Finn R."/>
            <person name="Kale V."/>
            <person name="Holt S."/>
            <person name="Cochrane G."/>
            <person name="Meng A."/>
            <person name="Brown T."/>
            <person name="Cohen L."/>
        </authorList>
    </citation>
    <scope>NUCLEOTIDE SEQUENCE</scope>
    <source>
        <strain evidence="2">SoJaBio B1-5/56/2</strain>
    </source>
</reference>
<dbReference type="AlphaFoldDB" id="A0A7S4JLV2"/>
<feature type="transmembrane region" description="Helical" evidence="1">
    <location>
        <begin position="53"/>
        <end position="70"/>
    </location>
</feature>
<proteinExistence type="predicted"/>
<organism evidence="2">
    <name type="scientific">Paramoeba aestuarina</name>
    <dbReference type="NCBI Taxonomy" id="180227"/>
    <lineage>
        <taxon>Eukaryota</taxon>
        <taxon>Amoebozoa</taxon>
        <taxon>Discosea</taxon>
        <taxon>Flabellinia</taxon>
        <taxon>Dactylopodida</taxon>
        <taxon>Paramoebidae</taxon>
        <taxon>Paramoeba</taxon>
    </lineage>
</organism>
<feature type="transmembrane region" description="Helical" evidence="1">
    <location>
        <begin position="12"/>
        <end position="33"/>
    </location>
</feature>
<evidence type="ECO:0000256" key="1">
    <source>
        <dbReference type="SAM" id="Phobius"/>
    </source>
</evidence>
<keyword evidence="1" id="KW-0812">Transmembrane</keyword>
<keyword evidence="1" id="KW-1133">Transmembrane helix</keyword>